<evidence type="ECO:0000256" key="1">
    <source>
        <dbReference type="SAM" id="SignalP"/>
    </source>
</evidence>
<proteinExistence type="predicted"/>
<dbReference type="OMA" id="AYCKERP"/>
<dbReference type="EMBL" id="CM016559">
    <property type="protein sequence ID" value="TKW02254.1"/>
    <property type="molecule type" value="Genomic_DNA"/>
</dbReference>
<gene>
    <name evidence="2" type="ORF">SEVIR_8G234300v2</name>
</gene>
<dbReference type="Gramene" id="TKW02254">
    <property type="protein sequence ID" value="TKW02254"/>
    <property type="gene ID" value="SEVIR_8G234300v2"/>
</dbReference>
<feature type="chain" id="PRO_5020707070" description="Knottin scorpion toxin-like domain-containing protein" evidence="1">
    <location>
        <begin position="29"/>
        <end position="88"/>
    </location>
</feature>
<dbReference type="AlphaFoldDB" id="A0A4U6TLY9"/>
<protein>
    <recommendedName>
        <fullName evidence="4">Knottin scorpion toxin-like domain-containing protein</fullName>
    </recommendedName>
</protein>
<evidence type="ECO:0000313" key="2">
    <source>
        <dbReference type="EMBL" id="TKW02254.1"/>
    </source>
</evidence>
<reference evidence="2" key="1">
    <citation type="submission" date="2019-03" db="EMBL/GenBank/DDBJ databases">
        <title>WGS assembly of Setaria viridis.</title>
        <authorList>
            <person name="Huang P."/>
            <person name="Jenkins J."/>
            <person name="Grimwood J."/>
            <person name="Barry K."/>
            <person name="Healey A."/>
            <person name="Mamidi S."/>
            <person name="Sreedasyam A."/>
            <person name="Shu S."/>
            <person name="Feldman M."/>
            <person name="Wu J."/>
            <person name="Yu Y."/>
            <person name="Chen C."/>
            <person name="Johnson J."/>
            <person name="Rokhsar D."/>
            <person name="Baxter I."/>
            <person name="Schmutz J."/>
            <person name="Brutnell T."/>
            <person name="Kellogg E."/>
        </authorList>
    </citation>
    <scope>NUCLEOTIDE SEQUENCE [LARGE SCALE GENOMIC DNA]</scope>
</reference>
<evidence type="ECO:0000313" key="3">
    <source>
        <dbReference type="Proteomes" id="UP000298652"/>
    </source>
</evidence>
<keyword evidence="3" id="KW-1185">Reference proteome</keyword>
<organism evidence="2 3">
    <name type="scientific">Setaria viridis</name>
    <name type="common">Green bristlegrass</name>
    <name type="synonym">Setaria italica subsp. viridis</name>
    <dbReference type="NCBI Taxonomy" id="4556"/>
    <lineage>
        <taxon>Eukaryota</taxon>
        <taxon>Viridiplantae</taxon>
        <taxon>Streptophyta</taxon>
        <taxon>Embryophyta</taxon>
        <taxon>Tracheophyta</taxon>
        <taxon>Spermatophyta</taxon>
        <taxon>Magnoliopsida</taxon>
        <taxon>Liliopsida</taxon>
        <taxon>Poales</taxon>
        <taxon>Poaceae</taxon>
        <taxon>PACMAD clade</taxon>
        <taxon>Panicoideae</taxon>
        <taxon>Panicodae</taxon>
        <taxon>Paniceae</taxon>
        <taxon>Cenchrinae</taxon>
        <taxon>Setaria</taxon>
    </lineage>
</organism>
<feature type="signal peptide" evidence="1">
    <location>
        <begin position="1"/>
        <end position="28"/>
    </location>
</feature>
<keyword evidence="1" id="KW-0732">Signal</keyword>
<sequence>MARIVHYVMATSFVVLVMISSNSPSCQACLFRTCRWPKCFNVTENNCNFYHCKFVCRHEGYKTSFAYCKERPKNTKKPYMCCCPPDPI</sequence>
<accession>A0A4U6TLY9</accession>
<evidence type="ECO:0008006" key="4">
    <source>
        <dbReference type="Google" id="ProtNLM"/>
    </source>
</evidence>
<dbReference type="Proteomes" id="UP000298652">
    <property type="component" value="Chromosome 8"/>
</dbReference>
<name>A0A4U6TLY9_SETVI</name>